<dbReference type="PANTHER" id="PTHR24148:SF82">
    <property type="entry name" value="HETEROKARYON INCOMPATIBILITY DOMAIN-CONTAINING PROTEIN"/>
    <property type="match status" value="1"/>
</dbReference>
<dbReference type="EMBL" id="KZ613855">
    <property type="protein sequence ID" value="PMD55579.1"/>
    <property type="molecule type" value="Genomic_DNA"/>
</dbReference>
<sequence length="461" mass="51610">MWIDAVCINQSDIEEMNHQVGQMSQIYSAAEKVVIWLGPETNTTEDAVAFMTYVVQHGESDDAAFAMADWIRRKFEDASQAFVFEALKNLFLRPWFKRAWIVQEVVLAKTVTVNCGSFCFDWKIIERFSNIFMHAAGQLGDANQLEKSKFAISCILNMSPLIHAFRSCDVLQALKNELADSGPPPLATILRKMRRQNASNPRDKVYAALGIGPASEREHPALQPDYGLSMARLFPLANGNYAGPEVHKEHAPEPLYKAGGTVSPTPYTFSSDLRTIGMGGYCFDEIVDVGALASESQEMLPVPGAMNSWRGYLVGKEFKEYISGGSLVEAFWRTVLCDIWPSRERKLQRIGDKLSDIDSFPPETPEEEKVLMVWARMKIGSWLRWRRLIVTKKGYIGMGPTGVRIGDTVAVLEGGVTPFILRKYGYMYRLVGESYVHGIMDGEVLEMAERGECTLEGVFLA</sequence>
<dbReference type="AlphaFoldDB" id="A0A2J6SXT0"/>
<dbReference type="InterPro" id="IPR052895">
    <property type="entry name" value="HetReg/Transcr_Mod"/>
</dbReference>
<dbReference type="OrthoDB" id="2157530at2759"/>
<dbReference type="GeneID" id="36585284"/>
<feature type="domain" description="Heterokaryon incompatibility" evidence="1">
    <location>
        <begin position="1"/>
        <end position="104"/>
    </location>
</feature>
<proteinExistence type="predicted"/>
<name>A0A2J6SXT0_9HELO</name>
<gene>
    <name evidence="2" type="ORF">K444DRAFT_568629</name>
</gene>
<protein>
    <submittedName>
        <fullName evidence="2">HET-domain-containing protein</fullName>
    </submittedName>
</protein>
<dbReference type="PANTHER" id="PTHR24148">
    <property type="entry name" value="ANKYRIN REPEAT DOMAIN-CONTAINING PROTEIN 39 HOMOLOG-RELATED"/>
    <property type="match status" value="1"/>
</dbReference>
<dbReference type="Pfam" id="PF26639">
    <property type="entry name" value="Het-6_barrel"/>
    <property type="match status" value="1"/>
</dbReference>
<organism evidence="2 3">
    <name type="scientific">Hyaloscypha bicolor E</name>
    <dbReference type="NCBI Taxonomy" id="1095630"/>
    <lineage>
        <taxon>Eukaryota</taxon>
        <taxon>Fungi</taxon>
        <taxon>Dikarya</taxon>
        <taxon>Ascomycota</taxon>
        <taxon>Pezizomycotina</taxon>
        <taxon>Leotiomycetes</taxon>
        <taxon>Helotiales</taxon>
        <taxon>Hyaloscyphaceae</taxon>
        <taxon>Hyaloscypha</taxon>
        <taxon>Hyaloscypha bicolor</taxon>
    </lineage>
</organism>
<keyword evidence="3" id="KW-1185">Reference proteome</keyword>
<dbReference type="Proteomes" id="UP000235371">
    <property type="component" value="Unassembled WGS sequence"/>
</dbReference>
<dbReference type="InParanoid" id="A0A2J6SXT0"/>
<evidence type="ECO:0000259" key="1">
    <source>
        <dbReference type="Pfam" id="PF06985"/>
    </source>
</evidence>
<evidence type="ECO:0000313" key="2">
    <source>
        <dbReference type="EMBL" id="PMD55579.1"/>
    </source>
</evidence>
<accession>A0A2J6SXT0</accession>
<dbReference type="STRING" id="1095630.A0A2J6SXT0"/>
<dbReference type="Pfam" id="PF06985">
    <property type="entry name" value="HET"/>
    <property type="match status" value="1"/>
</dbReference>
<dbReference type="RefSeq" id="XP_024732483.1">
    <property type="nucleotide sequence ID" value="XM_024877207.1"/>
</dbReference>
<reference evidence="2 3" key="1">
    <citation type="submission" date="2016-04" db="EMBL/GenBank/DDBJ databases">
        <title>A degradative enzymes factory behind the ericoid mycorrhizal symbiosis.</title>
        <authorList>
            <consortium name="DOE Joint Genome Institute"/>
            <person name="Martino E."/>
            <person name="Morin E."/>
            <person name="Grelet G."/>
            <person name="Kuo A."/>
            <person name="Kohler A."/>
            <person name="Daghino S."/>
            <person name="Barry K."/>
            <person name="Choi C."/>
            <person name="Cichocki N."/>
            <person name="Clum A."/>
            <person name="Copeland A."/>
            <person name="Hainaut M."/>
            <person name="Haridas S."/>
            <person name="Labutti K."/>
            <person name="Lindquist E."/>
            <person name="Lipzen A."/>
            <person name="Khouja H.-R."/>
            <person name="Murat C."/>
            <person name="Ohm R."/>
            <person name="Olson A."/>
            <person name="Spatafora J."/>
            <person name="Veneault-Fourrey C."/>
            <person name="Henrissat B."/>
            <person name="Grigoriev I."/>
            <person name="Martin F."/>
            <person name="Perotto S."/>
        </authorList>
    </citation>
    <scope>NUCLEOTIDE SEQUENCE [LARGE SCALE GENOMIC DNA]</scope>
    <source>
        <strain evidence="2 3">E</strain>
    </source>
</reference>
<evidence type="ECO:0000313" key="3">
    <source>
        <dbReference type="Proteomes" id="UP000235371"/>
    </source>
</evidence>
<dbReference type="InterPro" id="IPR010730">
    <property type="entry name" value="HET"/>
</dbReference>